<accession>A0A7C9GQY4</accession>
<keyword evidence="1" id="KW-1133">Transmembrane helix</keyword>
<dbReference type="EMBL" id="WIOL01000008">
    <property type="protein sequence ID" value="MQT18617.1"/>
    <property type="molecule type" value="Genomic_DNA"/>
</dbReference>
<evidence type="ECO:0000313" key="2">
    <source>
        <dbReference type="EMBL" id="MQT18617.1"/>
    </source>
</evidence>
<keyword evidence="3" id="KW-1185">Reference proteome</keyword>
<sequence length="385" mass="40294">MSIRFPTAWLSGPDTEAAGPMSGSVVGLLLGAIMLRDIRSLLGGIGSAGTAATVACFQFAVFTSFLSAASAAPRWLSADVWVSDRGVESFDFPMPISEGYAGAVLADLPGASVRRVVFGFTGWVSPAGRRGNVALIGVEEADLAPRRFVADRSDMRRLDIARSDSESSIGALTMASAAPTDGLATFLGAPYVVTGLDDARAALAAPIDQVAFLAIDFPRGRPSDLDARLKRLKARYPELDVRTDAAFQADSSRYWQTKTGAGAAILLAAILASLLMILLMLTSIGRFIQRRSQDFVSLIGHGASDRQLAMLVGAVAAVLTGGAGLVALVAVPLARAVAAPMLPWVTLKPVDVVFALALVAISFGLAVVAAIRALKRFPPHVIFRS</sequence>
<evidence type="ECO:0008006" key="4">
    <source>
        <dbReference type="Google" id="ProtNLM"/>
    </source>
</evidence>
<keyword evidence="1" id="KW-0812">Transmembrane</keyword>
<feature type="transmembrane region" description="Helical" evidence="1">
    <location>
        <begin position="17"/>
        <end position="35"/>
    </location>
</feature>
<proteinExistence type="predicted"/>
<reference evidence="2 3" key="1">
    <citation type="submission" date="2019-09" db="EMBL/GenBank/DDBJ databases">
        <title>Polymorphobacter sp. isolated from a lake in China.</title>
        <authorList>
            <person name="Liu Z."/>
        </authorList>
    </citation>
    <scope>NUCLEOTIDE SEQUENCE [LARGE SCALE GENOMIC DNA]</scope>
    <source>
        <strain evidence="2 3">D40P</strain>
    </source>
</reference>
<comment type="caution">
    <text evidence="2">The sequence shown here is derived from an EMBL/GenBank/DDBJ whole genome shotgun (WGS) entry which is preliminary data.</text>
</comment>
<feature type="transmembrane region" description="Helical" evidence="1">
    <location>
        <begin position="353"/>
        <end position="374"/>
    </location>
</feature>
<feature type="transmembrane region" description="Helical" evidence="1">
    <location>
        <begin position="308"/>
        <end position="333"/>
    </location>
</feature>
<dbReference type="RefSeq" id="WP_152579088.1">
    <property type="nucleotide sequence ID" value="NZ_JAATJI010000001.1"/>
</dbReference>
<dbReference type="Proteomes" id="UP000481327">
    <property type="component" value="Unassembled WGS sequence"/>
</dbReference>
<organism evidence="2 3">
    <name type="scientific">Sandarakinorhabdus fusca</name>
    <dbReference type="NCBI Taxonomy" id="1439888"/>
    <lineage>
        <taxon>Bacteria</taxon>
        <taxon>Pseudomonadati</taxon>
        <taxon>Pseudomonadota</taxon>
        <taxon>Alphaproteobacteria</taxon>
        <taxon>Sphingomonadales</taxon>
        <taxon>Sphingosinicellaceae</taxon>
        <taxon>Sandarakinorhabdus</taxon>
    </lineage>
</organism>
<feature type="transmembrane region" description="Helical" evidence="1">
    <location>
        <begin position="261"/>
        <end position="288"/>
    </location>
</feature>
<feature type="transmembrane region" description="Helical" evidence="1">
    <location>
        <begin position="42"/>
        <end position="66"/>
    </location>
</feature>
<evidence type="ECO:0000256" key="1">
    <source>
        <dbReference type="SAM" id="Phobius"/>
    </source>
</evidence>
<protein>
    <recommendedName>
        <fullName evidence="4">FtsX-like permease family protein</fullName>
    </recommendedName>
</protein>
<name>A0A7C9GQY4_9SPHN</name>
<gene>
    <name evidence="2" type="ORF">F3168_15295</name>
</gene>
<keyword evidence="1" id="KW-0472">Membrane</keyword>
<dbReference type="AlphaFoldDB" id="A0A7C9GQY4"/>
<evidence type="ECO:0000313" key="3">
    <source>
        <dbReference type="Proteomes" id="UP000481327"/>
    </source>
</evidence>